<feature type="transmembrane region" description="Helical" evidence="14">
    <location>
        <begin position="233"/>
        <end position="255"/>
    </location>
</feature>
<dbReference type="SUPFAM" id="SSF48652">
    <property type="entry name" value="Tetraspanin"/>
    <property type="match status" value="1"/>
</dbReference>
<reference evidence="16" key="1">
    <citation type="submission" date="2025-08" db="UniProtKB">
        <authorList>
            <consortium name="RefSeq"/>
        </authorList>
    </citation>
    <scope>IDENTIFICATION</scope>
    <source>
        <strain evidence="16">Airmid</strain>
    </source>
</reference>
<dbReference type="GO" id="GO:0019899">
    <property type="term" value="F:enzyme binding"/>
    <property type="evidence" value="ECO:0007669"/>
    <property type="project" value="UniProtKB-ARBA"/>
</dbReference>
<dbReference type="Pfam" id="PF00335">
    <property type="entry name" value="Tetraspanin"/>
    <property type="match status" value="1"/>
</dbReference>
<keyword evidence="9 14" id="KW-1133">Transmembrane helix</keyword>
<dbReference type="FunFam" id="1.10.1450.10:FF:000007">
    <property type="entry name" value="Tetraspanin"/>
    <property type="match status" value="1"/>
</dbReference>
<evidence type="ECO:0000256" key="10">
    <source>
        <dbReference type="ARBA" id="ARBA00023136"/>
    </source>
</evidence>
<evidence type="ECO:0000256" key="7">
    <source>
        <dbReference type="ARBA" id="ARBA00022692"/>
    </source>
</evidence>
<dbReference type="GO" id="GO:0005912">
    <property type="term" value="C:adherens junction"/>
    <property type="evidence" value="ECO:0007669"/>
    <property type="project" value="UniProtKB-SubCell"/>
</dbReference>
<keyword evidence="15" id="KW-1185">Reference proteome</keyword>
<evidence type="ECO:0000256" key="2">
    <source>
        <dbReference type="ARBA" id="ARBA00004536"/>
    </source>
</evidence>
<dbReference type="Proteomes" id="UP000515146">
    <property type="component" value="Unplaced"/>
</dbReference>
<dbReference type="FunCoup" id="A0A6P6Y595">
    <property type="interactions" value="108"/>
</dbReference>
<dbReference type="InterPro" id="IPR018503">
    <property type="entry name" value="Tetraspanin_CS"/>
</dbReference>
<evidence type="ECO:0000256" key="8">
    <source>
        <dbReference type="ARBA" id="ARBA00022949"/>
    </source>
</evidence>
<feature type="transmembrane region" description="Helical" evidence="14">
    <location>
        <begin position="53"/>
        <end position="77"/>
    </location>
</feature>
<keyword evidence="5" id="KW-1003">Cell membrane</keyword>
<dbReference type="InParanoid" id="A0A6P6Y595"/>
<dbReference type="InterPro" id="IPR008952">
    <property type="entry name" value="Tetraspanin_EC2_sf"/>
</dbReference>
<feature type="disulfide bond" evidence="13">
    <location>
        <begin position="151"/>
        <end position="169"/>
    </location>
</feature>
<dbReference type="InterPro" id="IPR000301">
    <property type="entry name" value="Tetraspanin_animals"/>
</dbReference>
<dbReference type="PANTHER" id="PTHR19282">
    <property type="entry name" value="TETRASPANIN"/>
    <property type="match status" value="1"/>
</dbReference>
<evidence type="ECO:0000256" key="14">
    <source>
        <dbReference type="RuleBase" id="RU361218"/>
    </source>
</evidence>
<name>A0A6P6Y595_DERPT</name>
<evidence type="ECO:0000256" key="6">
    <source>
        <dbReference type="ARBA" id="ARBA00022490"/>
    </source>
</evidence>
<keyword evidence="11 13" id="KW-1015">Disulfide bond</keyword>
<comment type="subcellular location">
    <subcellularLocation>
        <location evidence="2">Cell junction</location>
        <location evidence="2">Adherens junction</location>
    </subcellularLocation>
    <subcellularLocation>
        <location evidence="3">Cell membrane</location>
        <topology evidence="3">Multi-pass membrane protein</topology>
    </subcellularLocation>
    <subcellularLocation>
        <location evidence="1">Cytoplasm</location>
    </subcellularLocation>
    <subcellularLocation>
        <location evidence="14">Membrane</location>
        <topology evidence="14">Multi-pass membrane protein</topology>
    </subcellularLocation>
</comment>
<accession>A0A6P6Y595</accession>
<feature type="transmembrane region" description="Helical" evidence="14">
    <location>
        <begin position="12"/>
        <end position="33"/>
    </location>
</feature>
<evidence type="ECO:0000256" key="1">
    <source>
        <dbReference type="ARBA" id="ARBA00004496"/>
    </source>
</evidence>
<evidence type="ECO:0000256" key="5">
    <source>
        <dbReference type="ARBA" id="ARBA00022475"/>
    </source>
</evidence>
<dbReference type="GO" id="GO:0051604">
    <property type="term" value="P:protein maturation"/>
    <property type="evidence" value="ECO:0007669"/>
    <property type="project" value="UniProtKB-ARBA"/>
</dbReference>
<dbReference type="OrthoDB" id="2014092at2759"/>
<dbReference type="GO" id="GO:0046930">
    <property type="term" value="C:pore complex"/>
    <property type="evidence" value="ECO:0007669"/>
    <property type="project" value="UniProtKB-ARBA"/>
</dbReference>
<evidence type="ECO:0000313" key="15">
    <source>
        <dbReference type="Proteomes" id="UP000515146"/>
    </source>
</evidence>
<evidence type="ECO:0000256" key="12">
    <source>
        <dbReference type="ARBA" id="ARBA00023180"/>
    </source>
</evidence>
<comment type="similarity">
    <text evidence="4 14">Belongs to the tetraspanin (TM4SF) family.</text>
</comment>
<dbReference type="GO" id="GO:0005886">
    <property type="term" value="C:plasma membrane"/>
    <property type="evidence" value="ECO:0007669"/>
    <property type="project" value="UniProtKB-SubCell"/>
</dbReference>
<gene>
    <name evidence="16" type="primary">LOC113794714</name>
</gene>
<dbReference type="Gene3D" id="1.10.1450.10">
    <property type="entry name" value="Tetraspanin"/>
    <property type="match status" value="1"/>
</dbReference>
<evidence type="ECO:0000256" key="13">
    <source>
        <dbReference type="PIRSR" id="PIRSR002419-1"/>
    </source>
</evidence>
<keyword evidence="8" id="KW-0965">Cell junction</keyword>
<evidence type="ECO:0000256" key="9">
    <source>
        <dbReference type="ARBA" id="ARBA00022989"/>
    </source>
</evidence>
<dbReference type="GO" id="GO:0065003">
    <property type="term" value="P:protein-containing complex assembly"/>
    <property type="evidence" value="ECO:0007669"/>
    <property type="project" value="UniProtKB-ARBA"/>
</dbReference>
<keyword evidence="6" id="KW-0963">Cytoplasm</keyword>
<evidence type="ECO:0000313" key="16">
    <source>
        <dbReference type="RefSeq" id="XP_027200647.1"/>
    </source>
</evidence>
<dbReference type="PIRSF" id="PIRSF002419">
    <property type="entry name" value="Tetraspanin"/>
    <property type="match status" value="1"/>
</dbReference>
<dbReference type="InterPro" id="IPR018499">
    <property type="entry name" value="Tetraspanin/Peripherin"/>
</dbReference>
<dbReference type="RefSeq" id="XP_027200647.1">
    <property type="nucleotide sequence ID" value="XM_027344846.1"/>
</dbReference>
<protein>
    <recommendedName>
        <fullName evidence="14">Tetraspanin</fullName>
    </recommendedName>
</protein>
<keyword evidence="7 14" id="KW-0812">Transmembrane</keyword>
<dbReference type="AlphaFoldDB" id="A0A6P6Y595"/>
<keyword evidence="12" id="KW-0325">Glycoprotein</keyword>
<dbReference type="KEGG" id="dpte:113794714"/>
<dbReference type="PRINTS" id="PR00259">
    <property type="entry name" value="TMFOUR"/>
</dbReference>
<evidence type="ECO:0000256" key="4">
    <source>
        <dbReference type="ARBA" id="ARBA00006840"/>
    </source>
</evidence>
<dbReference type="GO" id="GO:0005737">
    <property type="term" value="C:cytoplasm"/>
    <property type="evidence" value="ECO:0007669"/>
    <property type="project" value="UniProtKB-SubCell"/>
</dbReference>
<dbReference type="GO" id="GO:0072659">
    <property type="term" value="P:protein localization to plasma membrane"/>
    <property type="evidence" value="ECO:0007669"/>
    <property type="project" value="UniProtKB-ARBA"/>
</dbReference>
<keyword evidence="10 14" id="KW-0472">Membrane</keyword>
<sequence>DFTFISLFVKYSLFFFNLLFWLIGTTLISLGVWSFLEEYNQYNLFKLNNIFDFFLHISVALILSGTIIFSMSLMGCLGALRENLCLIKLYSLMLLILFVGEIIISSLAFIFPQNVLNFLKNHLSKDMITKYREDTNLQNLIDIIQLQFKCCGISDYGYKDWSMNIYFNCTYFNPSSERCAVPYSCCRNLKTEIDTMCGYNMQNLSSVIEINKYVYTRGCVEAISELVDHNMNLVAIICLGSALAQLFAMFLARSLQGQIFAQRARWM</sequence>
<dbReference type="PANTHER" id="PTHR19282:SF544">
    <property type="entry name" value="TETRASPANIN"/>
    <property type="match status" value="1"/>
</dbReference>
<proteinExistence type="inferred from homology"/>
<feature type="transmembrane region" description="Helical" evidence="14">
    <location>
        <begin position="89"/>
        <end position="111"/>
    </location>
</feature>
<organism evidence="15 16">
    <name type="scientific">Dermatophagoides pteronyssinus</name>
    <name type="common">European house dust mite</name>
    <dbReference type="NCBI Taxonomy" id="6956"/>
    <lineage>
        <taxon>Eukaryota</taxon>
        <taxon>Metazoa</taxon>
        <taxon>Ecdysozoa</taxon>
        <taxon>Arthropoda</taxon>
        <taxon>Chelicerata</taxon>
        <taxon>Arachnida</taxon>
        <taxon>Acari</taxon>
        <taxon>Acariformes</taxon>
        <taxon>Sarcoptiformes</taxon>
        <taxon>Astigmata</taxon>
        <taxon>Psoroptidia</taxon>
        <taxon>Analgoidea</taxon>
        <taxon>Pyroglyphidae</taxon>
        <taxon>Dermatophagoidinae</taxon>
        <taxon>Dermatophagoides</taxon>
    </lineage>
</organism>
<dbReference type="PROSITE" id="PS00421">
    <property type="entry name" value="TM4_1"/>
    <property type="match status" value="1"/>
</dbReference>
<evidence type="ECO:0000256" key="11">
    <source>
        <dbReference type="ARBA" id="ARBA00023157"/>
    </source>
</evidence>
<dbReference type="OMA" id="INPWIRY"/>
<feature type="non-terminal residue" evidence="16">
    <location>
        <position position="1"/>
    </location>
</feature>
<evidence type="ECO:0000256" key="3">
    <source>
        <dbReference type="ARBA" id="ARBA00004651"/>
    </source>
</evidence>